<protein>
    <submittedName>
        <fullName evidence="1">Uncharacterized protein</fullName>
    </submittedName>
</protein>
<dbReference type="STRING" id="908615.SAMN05421540_108106"/>
<sequence>MTLSEVKQNLEKIDQLIFKRPDGKIVPEHFHVTEIGEINRKFIDCGGTLRDEKHVNFQLWSAEDVEHRLQPKKLRNIIKLAKRQLSIDDTLEVKVEYQGDTIGIYSLEFDGEFFHLKSTLTDCLAKDKCGIPELQPENACDPNSGCC</sequence>
<dbReference type="AlphaFoldDB" id="A0A1H4CQ73"/>
<organism evidence="1 2">
    <name type="scientific">Psychroflexus halocasei</name>
    <dbReference type="NCBI Taxonomy" id="908615"/>
    <lineage>
        <taxon>Bacteria</taxon>
        <taxon>Pseudomonadati</taxon>
        <taxon>Bacteroidota</taxon>
        <taxon>Flavobacteriia</taxon>
        <taxon>Flavobacteriales</taxon>
        <taxon>Flavobacteriaceae</taxon>
        <taxon>Psychroflexus</taxon>
    </lineage>
</organism>
<dbReference type="Pfam" id="PF20001">
    <property type="entry name" value="DUF6428"/>
    <property type="match status" value="1"/>
</dbReference>
<evidence type="ECO:0000313" key="1">
    <source>
        <dbReference type="EMBL" id="SEA62500.1"/>
    </source>
</evidence>
<keyword evidence="2" id="KW-1185">Reference proteome</keyword>
<name>A0A1H4CQ73_9FLAO</name>
<evidence type="ECO:0000313" key="2">
    <source>
        <dbReference type="Proteomes" id="UP000198820"/>
    </source>
</evidence>
<dbReference type="RefSeq" id="WP_093244632.1">
    <property type="nucleotide sequence ID" value="NZ_FNQF01000008.1"/>
</dbReference>
<gene>
    <name evidence="1" type="ORF">SAMN05421540_108106</name>
</gene>
<dbReference type="InterPro" id="IPR045534">
    <property type="entry name" value="DUF6428"/>
</dbReference>
<reference evidence="1 2" key="1">
    <citation type="submission" date="2016-10" db="EMBL/GenBank/DDBJ databases">
        <authorList>
            <person name="de Groot N.N."/>
        </authorList>
    </citation>
    <scope>NUCLEOTIDE SEQUENCE [LARGE SCALE GENOMIC DNA]</scope>
    <source>
        <strain evidence="1 2">DSM 23581</strain>
    </source>
</reference>
<dbReference type="EMBL" id="FNQF01000008">
    <property type="protein sequence ID" value="SEA62500.1"/>
    <property type="molecule type" value="Genomic_DNA"/>
</dbReference>
<proteinExistence type="predicted"/>
<accession>A0A1H4CQ73</accession>
<dbReference type="Proteomes" id="UP000198820">
    <property type="component" value="Unassembled WGS sequence"/>
</dbReference>